<name>A0A8S2YIF1_9BILA</name>
<proteinExistence type="predicted"/>
<feature type="non-terminal residue" evidence="1">
    <location>
        <position position="1"/>
    </location>
</feature>
<sequence>MHQMIFNGINEYPGDNATAAQFFATVPRTLEVTVRSSVFYIQE</sequence>
<evidence type="ECO:0000313" key="2">
    <source>
        <dbReference type="EMBL" id="CAF4803715.1"/>
    </source>
</evidence>
<protein>
    <submittedName>
        <fullName evidence="1">Uncharacterized protein</fullName>
    </submittedName>
</protein>
<evidence type="ECO:0000313" key="1">
    <source>
        <dbReference type="EMBL" id="CAF4560351.1"/>
    </source>
</evidence>
<comment type="caution">
    <text evidence="1">The sequence shown here is derived from an EMBL/GenBank/DDBJ whole genome shotgun (WGS) entry which is preliminary data.</text>
</comment>
<dbReference type="Proteomes" id="UP000681720">
    <property type="component" value="Unassembled WGS sequence"/>
</dbReference>
<accession>A0A8S2YIF1</accession>
<reference evidence="1" key="1">
    <citation type="submission" date="2021-02" db="EMBL/GenBank/DDBJ databases">
        <authorList>
            <person name="Nowell W R."/>
        </authorList>
    </citation>
    <scope>NUCLEOTIDE SEQUENCE</scope>
</reference>
<gene>
    <name evidence="1" type="ORF">GIL414_LOCUS37220</name>
    <name evidence="2" type="ORF">GIL414_LOCUS47273</name>
</gene>
<dbReference type="EMBL" id="CAJOBJ010150435">
    <property type="protein sequence ID" value="CAF4803715.1"/>
    <property type="molecule type" value="Genomic_DNA"/>
</dbReference>
<dbReference type="EMBL" id="CAJOBJ010094980">
    <property type="protein sequence ID" value="CAF4560351.1"/>
    <property type="molecule type" value="Genomic_DNA"/>
</dbReference>
<dbReference type="AlphaFoldDB" id="A0A8S2YIF1"/>
<organism evidence="1 3">
    <name type="scientific">Rotaria magnacalcarata</name>
    <dbReference type="NCBI Taxonomy" id="392030"/>
    <lineage>
        <taxon>Eukaryota</taxon>
        <taxon>Metazoa</taxon>
        <taxon>Spiralia</taxon>
        <taxon>Gnathifera</taxon>
        <taxon>Rotifera</taxon>
        <taxon>Eurotatoria</taxon>
        <taxon>Bdelloidea</taxon>
        <taxon>Philodinida</taxon>
        <taxon>Philodinidae</taxon>
        <taxon>Rotaria</taxon>
    </lineage>
</organism>
<evidence type="ECO:0000313" key="3">
    <source>
        <dbReference type="Proteomes" id="UP000681720"/>
    </source>
</evidence>